<dbReference type="SUPFAM" id="SSF52794">
    <property type="entry name" value="PTS system IIB component-like"/>
    <property type="match status" value="1"/>
</dbReference>
<dbReference type="RefSeq" id="WP_047945054.1">
    <property type="nucleotide sequence ID" value="NZ_JABRVN010000351.1"/>
</dbReference>
<evidence type="ECO:0000313" key="3">
    <source>
        <dbReference type="EMBL" id="KLV14996.1"/>
    </source>
</evidence>
<dbReference type="InterPro" id="IPR036095">
    <property type="entry name" value="PTS_EIIB-like_sf"/>
</dbReference>
<dbReference type="Pfam" id="PF02302">
    <property type="entry name" value="PTS_IIB"/>
    <property type="match status" value="1"/>
</dbReference>
<keyword evidence="1" id="KW-0808">Transferase</keyword>
<feature type="domain" description="PTS EIIB type-2" evidence="2">
    <location>
        <begin position="1"/>
        <end position="92"/>
    </location>
</feature>
<organism evidence="3 4">
    <name type="scientific">Niallia circulans</name>
    <name type="common">Bacillus circulans</name>
    <dbReference type="NCBI Taxonomy" id="1397"/>
    <lineage>
        <taxon>Bacteria</taxon>
        <taxon>Bacillati</taxon>
        <taxon>Bacillota</taxon>
        <taxon>Bacilli</taxon>
        <taxon>Bacillales</taxon>
        <taxon>Bacillaceae</taxon>
        <taxon>Niallia</taxon>
    </lineage>
</organism>
<dbReference type="PROSITE" id="PS51099">
    <property type="entry name" value="PTS_EIIB_TYPE_2"/>
    <property type="match status" value="1"/>
</dbReference>
<dbReference type="InterPro" id="IPR003501">
    <property type="entry name" value="PTS_EIIB_2/3"/>
</dbReference>
<dbReference type="AlphaFoldDB" id="A0A0J1HMP4"/>
<dbReference type="OrthoDB" id="6603449at2"/>
<protein>
    <submittedName>
        <fullName evidence="3">PTS maltose transporter subunit IIBC</fullName>
    </submittedName>
</protein>
<dbReference type="InterPro" id="IPR013011">
    <property type="entry name" value="PTS_EIIB_2"/>
</dbReference>
<keyword evidence="4" id="KW-1185">Reference proteome</keyword>
<reference evidence="3 4" key="1">
    <citation type="submission" date="2015-05" db="EMBL/GenBank/DDBJ databases">
        <title>Whole genome sequence and identification of bacterial endophytes from Costus igneus.</title>
        <authorList>
            <person name="Lee Y.P."/>
            <person name="Gan H.M."/>
            <person name="Eng W."/>
            <person name="Wheatley M.S."/>
            <person name="Caraballo A."/>
            <person name="Polter S."/>
            <person name="Savka M.A."/>
            <person name="Hudson A.O."/>
        </authorList>
    </citation>
    <scope>NUCLEOTIDE SEQUENCE [LARGE SCALE GENOMIC DNA]</scope>
    <source>
        <strain evidence="3 4">RIT379</strain>
    </source>
</reference>
<accession>A0A0J1HMP4</accession>
<name>A0A0J1HMP4_NIACI</name>
<dbReference type="EMBL" id="LDPH01000062">
    <property type="protein sequence ID" value="KLV14996.1"/>
    <property type="molecule type" value="Genomic_DNA"/>
</dbReference>
<dbReference type="GO" id="GO:0008982">
    <property type="term" value="F:protein-N(PI)-phosphohistidine-sugar phosphotransferase activity"/>
    <property type="evidence" value="ECO:0007669"/>
    <property type="project" value="InterPro"/>
</dbReference>
<sequence length="96" mass="10447">MITIVTVCGNGIGSSLMLKMKIEEICAELGIPAQVESSDFNGAKGSNCDLIVTIDELAKQFDQTAQRVCVVRSYINKKKIKADVQEVLQEVASNKK</sequence>
<dbReference type="CDD" id="cd05563">
    <property type="entry name" value="PTS_IIB_ascorbate"/>
    <property type="match status" value="1"/>
</dbReference>
<dbReference type="Gene3D" id="3.40.50.2300">
    <property type="match status" value="1"/>
</dbReference>
<dbReference type="PATRIC" id="fig|1397.4.peg.4982"/>
<gene>
    <name evidence="3" type="ORF">ABW02_25815</name>
</gene>
<evidence type="ECO:0000256" key="1">
    <source>
        <dbReference type="ARBA" id="ARBA00022679"/>
    </source>
</evidence>
<dbReference type="Proteomes" id="UP000036045">
    <property type="component" value="Unassembled WGS sequence"/>
</dbReference>
<proteinExistence type="predicted"/>
<evidence type="ECO:0000259" key="2">
    <source>
        <dbReference type="PROSITE" id="PS51099"/>
    </source>
</evidence>
<comment type="caution">
    <text evidence="3">The sequence shown here is derived from an EMBL/GenBank/DDBJ whole genome shotgun (WGS) entry which is preliminary data.</text>
</comment>
<dbReference type="GO" id="GO:0009401">
    <property type="term" value="P:phosphoenolpyruvate-dependent sugar phosphotransferase system"/>
    <property type="evidence" value="ECO:0007669"/>
    <property type="project" value="InterPro"/>
</dbReference>
<evidence type="ECO:0000313" key="4">
    <source>
        <dbReference type="Proteomes" id="UP000036045"/>
    </source>
</evidence>